<proteinExistence type="predicted"/>
<keyword evidence="2" id="KW-1185">Reference proteome</keyword>
<name>A0A9P8Q650_WICPI</name>
<sequence>MTEPDKLTLFTNLLPFFTNDSICCLILLTFSNLTSSCMASLSVALPLGSPTSPVAPPTSVKALWPRMLKCNSNIKGSKLPKCKDLAEGSAPQYNPNLAPFSRISLRSDSAVLLAIKPRSLSRDNRSLVFNSVWKC</sequence>
<accession>A0A9P8Q650</accession>
<protein>
    <submittedName>
        <fullName evidence="1">Uncharacterized protein</fullName>
    </submittedName>
</protein>
<comment type="caution">
    <text evidence="1">The sequence shown here is derived from an EMBL/GenBank/DDBJ whole genome shotgun (WGS) entry which is preliminary data.</text>
</comment>
<dbReference type="EMBL" id="JAEUBG010002954">
    <property type="protein sequence ID" value="KAH3683787.1"/>
    <property type="molecule type" value="Genomic_DNA"/>
</dbReference>
<dbReference type="Proteomes" id="UP000774326">
    <property type="component" value="Unassembled WGS sequence"/>
</dbReference>
<reference evidence="1" key="1">
    <citation type="journal article" date="2021" name="Open Biol.">
        <title>Shared evolutionary footprints suggest mitochondrial oxidative damage underlies multiple complex I losses in fungi.</title>
        <authorList>
            <person name="Schikora-Tamarit M.A."/>
            <person name="Marcet-Houben M."/>
            <person name="Nosek J."/>
            <person name="Gabaldon T."/>
        </authorList>
    </citation>
    <scope>NUCLEOTIDE SEQUENCE</scope>
    <source>
        <strain evidence="1">CBS2887</strain>
    </source>
</reference>
<evidence type="ECO:0000313" key="2">
    <source>
        <dbReference type="Proteomes" id="UP000774326"/>
    </source>
</evidence>
<evidence type="ECO:0000313" key="1">
    <source>
        <dbReference type="EMBL" id="KAH3683787.1"/>
    </source>
</evidence>
<gene>
    <name evidence="1" type="ORF">WICPIJ_005243</name>
</gene>
<reference evidence="1" key="2">
    <citation type="submission" date="2021-01" db="EMBL/GenBank/DDBJ databases">
        <authorList>
            <person name="Schikora-Tamarit M.A."/>
        </authorList>
    </citation>
    <scope>NUCLEOTIDE SEQUENCE</scope>
    <source>
        <strain evidence="1">CBS2887</strain>
    </source>
</reference>
<organism evidence="1 2">
    <name type="scientific">Wickerhamomyces pijperi</name>
    <name type="common">Yeast</name>
    <name type="synonym">Pichia pijperi</name>
    <dbReference type="NCBI Taxonomy" id="599730"/>
    <lineage>
        <taxon>Eukaryota</taxon>
        <taxon>Fungi</taxon>
        <taxon>Dikarya</taxon>
        <taxon>Ascomycota</taxon>
        <taxon>Saccharomycotina</taxon>
        <taxon>Saccharomycetes</taxon>
        <taxon>Phaffomycetales</taxon>
        <taxon>Wickerhamomycetaceae</taxon>
        <taxon>Wickerhamomyces</taxon>
    </lineage>
</organism>
<dbReference type="AlphaFoldDB" id="A0A9P8Q650"/>